<evidence type="ECO:0000259" key="7">
    <source>
        <dbReference type="PROSITE" id="PS51845"/>
    </source>
</evidence>
<feature type="region of interest" description="Disordered" evidence="6">
    <location>
        <begin position="451"/>
        <end position="558"/>
    </location>
</feature>
<feature type="region of interest" description="Disordered" evidence="6">
    <location>
        <begin position="732"/>
        <end position="768"/>
    </location>
</feature>
<feature type="active site" description="Proton donor" evidence="3">
    <location>
        <position position="88"/>
    </location>
</feature>
<keyword evidence="2 5" id="KW-0378">Hydrolase</keyword>
<dbReference type="SUPFAM" id="SSF109604">
    <property type="entry name" value="HD-domain/PDEase-like"/>
    <property type="match status" value="1"/>
</dbReference>
<feature type="region of interest" description="Disordered" evidence="6">
    <location>
        <begin position="396"/>
        <end position="439"/>
    </location>
</feature>
<feature type="binding site" evidence="4">
    <location>
        <position position="309"/>
    </location>
    <ligand>
        <name>Zn(2+)</name>
        <dbReference type="ChEBI" id="CHEBI:29105"/>
        <label>1</label>
    </ligand>
</feature>
<comment type="similarity">
    <text evidence="5">Belongs to the cyclic nucleotide phosphodiesterase family.</text>
</comment>
<feature type="binding site" evidence="4">
    <location>
        <position position="92"/>
    </location>
    <ligand>
        <name>Zn(2+)</name>
        <dbReference type="ChEBI" id="CHEBI:29105"/>
        <label>1</label>
    </ligand>
</feature>
<name>A0A8H7QAU6_9FUNG</name>
<feature type="region of interest" description="Disordered" evidence="6">
    <location>
        <begin position="586"/>
        <end position="610"/>
    </location>
</feature>
<evidence type="ECO:0000256" key="6">
    <source>
        <dbReference type="SAM" id="MobiDB-lite"/>
    </source>
</evidence>
<dbReference type="InterPro" id="IPR003607">
    <property type="entry name" value="HD/PDEase_dom"/>
</dbReference>
<dbReference type="Gene3D" id="1.10.1300.10">
    <property type="entry name" value="3'5'-cyclic nucleotide phosphodiesterase, catalytic domain"/>
    <property type="match status" value="1"/>
</dbReference>
<comment type="cofactor">
    <cofactor evidence="5">
        <name>a divalent metal cation</name>
        <dbReference type="ChEBI" id="CHEBI:60240"/>
    </cofactor>
    <text evidence="5">Binds 2 divalent metal cations per subunit. Site 1 may preferentially bind zinc ions, while site 2 has a preference for magnesium and/or manganese ions.</text>
</comment>
<evidence type="ECO:0000313" key="9">
    <source>
        <dbReference type="Proteomes" id="UP000612746"/>
    </source>
</evidence>
<feature type="binding site" evidence="4">
    <location>
        <position position="128"/>
    </location>
    <ligand>
        <name>Zn(2+)</name>
        <dbReference type="ChEBI" id="CHEBI:29105"/>
        <label>1</label>
    </ligand>
</feature>
<dbReference type="InterPro" id="IPR023088">
    <property type="entry name" value="PDEase"/>
</dbReference>
<dbReference type="PROSITE" id="PS00126">
    <property type="entry name" value="PDEASE_I_1"/>
    <property type="match status" value="1"/>
</dbReference>
<dbReference type="AlphaFoldDB" id="A0A8H7QAU6"/>
<feature type="domain" description="PDEase" evidence="7">
    <location>
        <begin position="2"/>
        <end position="403"/>
    </location>
</feature>
<dbReference type="GO" id="GO:0004114">
    <property type="term" value="F:3',5'-cyclic-nucleotide phosphodiesterase activity"/>
    <property type="evidence" value="ECO:0007669"/>
    <property type="project" value="InterPro"/>
</dbReference>
<dbReference type="InterPro" id="IPR023174">
    <property type="entry name" value="PDEase_CS"/>
</dbReference>
<dbReference type="EMBL" id="JAEPRA010000001">
    <property type="protein sequence ID" value="KAG2188695.1"/>
    <property type="molecule type" value="Genomic_DNA"/>
</dbReference>
<evidence type="ECO:0000256" key="1">
    <source>
        <dbReference type="ARBA" id="ARBA00022723"/>
    </source>
</evidence>
<feature type="compositionally biased region" description="Polar residues" evidence="6">
    <location>
        <begin position="455"/>
        <end position="468"/>
    </location>
</feature>
<dbReference type="InterPro" id="IPR002073">
    <property type="entry name" value="PDEase_catalytic_dom"/>
</dbReference>
<dbReference type="GO" id="GO:0046872">
    <property type="term" value="F:metal ion binding"/>
    <property type="evidence" value="ECO:0007669"/>
    <property type="project" value="UniProtKB-KW"/>
</dbReference>
<accession>A0A8H7QAU6</accession>
<keyword evidence="1 4" id="KW-0479">Metal-binding</keyword>
<organism evidence="8 9">
    <name type="scientific">Umbelopsis vinacea</name>
    <dbReference type="NCBI Taxonomy" id="44442"/>
    <lineage>
        <taxon>Eukaryota</taxon>
        <taxon>Fungi</taxon>
        <taxon>Fungi incertae sedis</taxon>
        <taxon>Mucoromycota</taxon>
        <taxon>Mucoromycotina</taxon>
        <taxon>Umbelopsidomycetes</taxon>
        <taxon>Umbelopsidales</taxon>
        <taxon>Umbelopsidaceae</taxon>
        <taxon>Umbelopsis</taxon>
    </lineage>
</organism>
<dbReference type="PRINTS" id="PR00387">
    <property type="entry name" value="PDIESTERASE1"/>
</dbReference>
<dbReference type="OrthoDB" id="546632at2759"/>
<feature type="compositionally biased region" description="Polar residues" evidence="6">
    <location>
        <begin position="396"/>
        <end position="414"/>
    </location>
</feature>
<dbReference type="SMART" id="SM00471">
    <property type="entry name" value="HDc"/>
    <property type="match status" value="1"/>
</dbReference>
<feature type="compositionally biased region" description="Polar residues" evidence="6">
    <location>
        <begin position="549"/>
        <end position="558"/>
    </location>
</feature>
<evidence type="ECO:0000256" key="2">
    <source>
        <dbReference type="ARBA" id="ARBA00022801"/>
    </source>
</evidence>
<feature type="region of interest" description="Disordered" evidence="6">
    <location>
        <begin position="229"/>
        <end position="249"/>
    </location>
</feature>
<keyword evidence="9" id="KW-1185">Reference proteome</keyword>
<dbReference type="PROSITE" id="PS51845">
    <property type="entry name" value="PDEASE_I_2"/>
    <property type="match status" value="1"/>
</dbReference>
<gene>
    <name evidence="8" type="ORF">INT44_003834</name>
</gene>
<feature type="binding site" evidence="4">
    <location>
        <position position="129"/>
    </location>
    <ligand>
        <name>Zn(2+)</name>
        <dbReference type="ChEBI" id="CHEBI:29105"/>
        <label>2</label>
    </ligand>
</feature>
<feature type="compositionally biased region" description="Basic and acidic residues" evidence="6">
    <location>
        <begin position="471"/>
        <end position="495"/>
    </location>
</feature>
<proteinExistence type="inferred from homology"/>
<comment type="caution">
    <text evidence="8">The sequence shown here is derived from an EMBL/GenBank/DDBJ whole genome shotgun (WGS) entry which is preliminary data.</text>
</comment>
<evidence type="ECO:0000256" key="5">
    <source>
        <dbReference type="RuleBase" id="RU363067"/>
    </source>
</evidence>
<dbReference type="EC" id="3.1.4.-" evidence="5"/>
<dbReference type="PANTHER" id="PTHR11347">
    <property type="entry name" value="CYCLIC NUCLEOTIDE PHOSPHODIESTERASE"/>
    <property type="match status" value="1"/>
</dbReference>
<dbReference type="InterPro" id="IPR036971">
    <property type="entry name" value="PDEase_catalytic_dom_sf"/>
</dbReference>
<sequence length="768" mass="86005">MLVLRHNSLAAEDLFVVERKLLHFVNSHEECPLSLDFDVFTRSRPELYGIVLGMFARLDLHTAAGVSLSELLDFIIDVDKGYFPNPYHNFFHAVDVTGVLFFILNDVRANRYLSKIDAMALLLAALCHDIGHPGYNNSFQVNMKSDIATRYNNQSVLESHSCTLTLNLLSKHKLLQRLGQAHQTNMSEEAMKTFITEMILATDMAFHYNQQDKLSNLIETVAQQENWTQVSDAASIPSPPSPHEAGSPPIQIKTRLHVPDGVLPHDIILHSKDDYHPSFKGPKSEQEADFILNQQDRQSLCRLLLHGADISNTVRPWSVCKKWSDLVVEEFFRQGDAERLHGLQISPGMDREESTQAEISLQFGDLVVGPYFELFAELLPNAQSFVEALTSNRGQWESLSQQPEPTPSALTCNETPRRDRLSVSSYGSGKTHPPGGRRVSVAAGTLFIPNDSDVRLTNDSNGGRSASHSAIAEHDKTLRAKRMDTLERRRSEEPSAHLQRFQRSEHRGDGTSLDENERRGQNYVRRGSKLAGGLSIPSKRRPHADKDTSNLALGNVNTPPFTEPVRQISAARTSNITFIEIARYSKQSKRRETGLDERNESTRSDPHFTVPDIQSQEIPHAKSYQEKENERPASVATTTLLSKPPSSHAISSHAFSQISDSSIMLTKSMPFHEFQREHPPAIASMRDAPSTRGLHKRSVSTHSLALSINSQKSLSRVGSRVKRAFSKLNRRDGAVFPAHEIDDNDVESSPDPKKRSAQKGLTRLLKRN</sequence>
<evidence type="ECO:0000313" key="8">
    <source>
        <dbReference type="EMBL" id="KAG2188695.1"/>
    </source>
</evidence>
<dbReference type="Proteomes" id="UP000612746">
    <property type="component" value="Unassembled WGS sequence"/>
</dbReference>
<reference evidence="8" key="1">
    <citation type="submission" date="2020-12" db="EMBL/GenBank/DDBJ databases">
        <title>Metabolic potential, ecology and presence of endohyphal bacteria is reflected in genomic diversity of Mucoromycotina.</title>
        <authorList>
            <person name="Muszewska A."/>
            <person name="Okrasinska A."/>
            <person name="Steczkiewicz K."/>
            <person name="Drgas O."/>
            <person name="Orlowska M."/>
            <person name="Perlinska-Lenart U."/>
            <person name="Aleksandrzak-Piekarczyk T."/>
            <person name="Szatraj K."/>
            <person name="Zielenkiewicz U."/>
            <person name="Pilsyk S."/>
            <person name="Malc E."/>
            <person name="Mieczkowski P."/>
            <person name="Kruszewska J.S."/>
            <person name="Biernat P."/>
            <person name="Pawlowska J."/>
        </authorList>
    </citation>
    <scope>NUCLEOTIDE SEQUENCE</scope>
    <source>
        <strain evidence="8">WA0000051536</strain>
    </source>
</reference>
<feature type="compositionally biased region" description="Basic and acidic residues" evidence="6">
    <location>
        <begin position="590"/>
        <end position="606"/>
    </location>
</feature>
<evidence type="ECO:0000256" key="4">
    <source>
        <dbReference type="PIRSR" id="PIRSR623088-3"/>
    </source>
</evidence>
<feature type="compositionally biased region" description="Basic and acidic residues" evidence="6">
    <location>
        <begin position="502"/>
        <end position="520"/>
    </location>
</feature>
<dbReference type="Pfam" id="PF00233">
    <property type="entry name" value="PDEase_I"/>
    <property type="match status" value="1"/>
</dbReference>
<protein>
    <recommendedName>
        <fullName evidence="5">Phosphodiesterase</fullName>
        <ecNumber evidence="5">3.1.4.-</ecNumber>
    </recommendedName>
</protein>
<feature type="binding site" evidence="4">
    <location>
        <position position="129"/>
    </location>
    <ligand>
        <name>Zn(2+)</name>
        <dbReference type="ChEBI" id="CHEBI:29105"/>
        <label>1</label>
    </ligand>
</feature>
<evidence type="ECO:0000256" key="3">
    <source>
        <dbReference type="PIRSR" id="PIRSR623088-1"/>
    </source>
</evidence>
<dbReference type="GO" id="GO:0007165">
    <property type="term" value="P:signal transduction"/>
    <property type="evidence" value="ECO:0007669"/>
    <property type="project" value="InterPro"/>
</dbReference>